<evidence type="ECO:0000259" key="8">
    <source>
        <dbReference type="PROSITE" id="PS50928"/>
    </source>
</evidence>
<dbReference type="PANTHER" id="PTHR30151:SF41">
    <property type="entry name" value="ABC TRANSPORTER PERMEASE PROTEIN"/>
    <property type="match status" value="1"/>
</dbReference>
<dbReference type="Pfam" id="PF00528">
    <property type="entry name" value="BPD_transp_1"/>
    <property type="match status" value="1"/>
</dbReference>
<feature type="transmembrane region" description="Helical" evidence="7">
    <location>
        <begin position="225"/>
        <end position="248"/>
    </location>
</feature>
<keyword evidence="6 7" id="KW-0472">Membrane</keyword>
<gene>
    <name evidence="9" type="ORF">GCM10022242_23590</name>
</gene>
<dbReference type="SUPFAM" id="SSF161098">
    <property type="entry name" value="MetI-like"/>
    <property type="match status" value="1"/>
</dbReference>
<dbReference type="InterPro" id="IPR000515">
    <property type="entry name" value="MetI-like"/>
</dbReference>
<proteinExistence type="inferred from homology"/>
<evidence type="ECO:0000313" key="9">
    <source>
        <dbReference type="EMBL" id="GAA3821206.1"/>
    </source>
</evidence>
<keyword evidence="2 7" id="KW-0813">Transport</keyword>
<feature type="transmembrane region" description="Helical" evidence="7">
    <location>
        <begin position="133"/>
        <end position="154"/>
    </location>
</feature>
<evidence type="ECO:0000256" key="3">
    <source>
        <dbReference type="ARBA" id="ARBA00022475"/>
    </source>
</evidence>
<evidence type="ECO:0000256" key="6">
    <source>
        <dbReference type="ARBA" id="ARBA00023136"/>
    </source>
</evidence>
<dbReference type="Proteomes" id="UP001501821">
    <property type="component" value="Unassembled WGS sequence"/>
</dbReference>
<dbReference type="CDD" id="cd06261">
    <property type="entry name" value="TM_PBP2"/>
    <property type="match status" value="1"/>
</dbReference>
<evidence type="ECO:0000256" key="5">
    <source>
        <dbReference type="ARBA" id="ARBA00022989"/>
    </source>
</evidence>
<reference evidence="10" key="1">
    <citation type="journal article" date="2019" name="Int. J. Syst. Evol. Microbiol.">
        <title>The Global Catalogue of Microorganisms (GCM) 10K type strain sequencing project: providing services to taxonomists for standard genome sequencing and annotation.</title>
        <authorList>
            <consortium name="The Broad Institute Genomics Platform"/>
            <consortium name="The Broad Institute Genome Sequencing Center for Infectious Disease"/>
            <person name="Wu L."/>
            <person name="Ma J."/>
        </authorList>
    </citation>
    <scope>NUCLEOTIDE SEQUENCE [LARGE SCALE GENOMIC DNA]</scope>
    <source>
        <strain evidence="10">JCM 16953</strain>
    </source>
</reference>
<sequence length="305" mass="31804">MRIEQGMSRRILGGLARIGLLVAGLVALGLAWEGYKAWAPADGVSVAGVRILPRTNDAAMPHLSAVWNVLHEEQVASGGAISFGPRPTVLHGLVDACSNTLGWAAVGLLIGLLVGAALAILMDALSVAERALLPYVVLSQTVPLIALTPMLSRWGNGWGLLGWEWTKATSVEVIAAYLAFFPVAVGLLRGLKSPSAVHRDYFTVTAAGWWRTLVRLRLPAAVRHLVPALRLAAAAAVVGTIVAEISIGQPGGIGMRILEYSQVTGNSAKLYAAVAGAAALGLLAAAAVTLVDLALWRYHRAGAPS</sequence>
<keyword evidence="4 7" id="KW-0812">Transmembrane</keyword>
<comment type="similarity">
    <text evidence="7">Belongs to the binding-protein-dependent transport system permease family.</text>
</comment>
<evidence type="ECO:0000256" key="7">
    <source>
        <dbReference type="RuleBase" id="RU363032"/>
    </source>
</evidence>
<dbReference type="PROSITE" id="PS50928">
    <property type="entry name" value="ABC_TM1"/>
    <property type="match status" value="1"/>
</dbReference>
<feature type="domain" description="ABC transmembrane type-1" evidence="8">
    <location>
        <begin position="97"/>
        <end position="292"/>
    </location>
</feature>
<feature type="transmembrane region" description="Helical" evidence="7">
    <location>
        <begin position="268"/>
        <end position="295"/>
    </location>
</feature>
<evidence type="ECO:0000313" key="10">
    <source>
        <dbReference type="Proteomes" id="UP001501821"/>
    </source>
</evidence>
<evidence type="ECO:0000256" key="1">
    <source>
        <dbReference type="ARBA" id="ARBA00004651"/>
    </source>
</evidence>
<dbReference type="PANTHER" id="PTHR30151">
    <property type="entry name" value="ALKANE SULFONATE ABC TRANSPORTER-RELATED, MEMBRANE SUBUNIT"/>
    <property type="match status" value="1"/>
</dbReference>
<evidence type="ECO:0000256" key="2">
    <source>
        <dbReference type="ARBA" id="ARBA00022448"/>
    </source>
</evidence>
<keyword evidence="5 7" id="KW-1133">Transmembrane helix</keyword>
<dbReference type="EMBL" id="BAABAH010000007">
    <property type="protein sequence ID" value="GAA3821206.1"/>
    <property type="molecule type" value="Genomic_DNA"/>
</dbReference>
<name>A0ABP7IL52_9ACTN</name>
<comment type="subcellular location">
    <subcellularLocation>
        <location evidence="1 7">Cell membrane</location>
        <topology evidence="1 7">Multi-pass membrane protein</topology>
    </subcellularLocation>
</comment>
<accession>A0ABP7IL52</accession>
<feature type="transmembrane region" description="Helical" evidence="7">
    <location>
        <begin position="174"/>
        <end position="191"/>
    </location>
</feature>
<feature type="transmembrane region" description="Helical" evidence="7">
    <location>
        <begin position="101"/>
        <end position="121"/>
    </location>
</feature>
<dbReference type="InterPro" id="IPR035906">
    <property type="entry name" value="MetI-like_sf"/>
</dbReference>
<dbReference type="Gene3D" id="1.10.3720.10">
    <property type="entry name" value="MetI-like"/>
    <property type="match status" value="1"/>
</dbReference>
<evidence type="ECO:0000256" key="4">
    <source>
        <dbReference type="ARBA" id="ARBA00022692"/>
    </source>
</evidence>
<feature type="transmembrane region" description="Helical" evidence="7">
    <location>
        <begin position="12"/>
        <end position="32"/>
    </location>
</feature>
<keyword evidence="10" id="KW-1185">Reference proteome</keyword>
<organism evidence="9 10">
    <name type="scientific">Nocardioides panacisoli</name>
    <dbReference type="NCBI Taxonomy" id="627624"/>
    <lineage>
        <taxon>Bacteria</taxon>
        <taxon>Bacillati</taxon>
        <taxon>Actinomycetota</taxon>
        <taxon>Actinomycetes</taxon>
        <taxon>Propionibacteriales</taxon>
        <taxon>Nocardioidaceae</taxon>
        <taxon>Nocardioides</taxon>
    </lineage>
</organism>
<protein>
    <submittedName>
        <fullName evidence="9">ABC transporter permease</fullName>
    </submittedName>
</protein>
<keyword evidence="3" id="KW-1003">Cell membrane</keyword>
<comment type="caution">
    <text evidence="9">The sequence shown here is derived from an EMBL/GenBank/DDBJ whole genome shotgun (WGS) entry which is preliminary data.</text>
</comment>